<comment type="catalytic activity">
    <reaction evidence="9">
        <text>S-hexadecanoyl-L-cysteinyl-[protein] + H2O = L-cysteinyl-[protein] + hexadecanoate + H(+)</text>
        <dbReference type="Rhea" id="RHEA:19233"/>
        <dbReference type="Rhea" id="RHEA-COMP:10131"/>
        <dbReference type="Rhea" id="RHEA-COMP:11032"/>
        <dbReference type="ChEBI" id="CHEBI:7896"/>
        <dbReference type="ChEBI" id="CHEBI:15377"/>
        <dbReference type="ChEBI" id="CHEBI:15378"/>
        <dbReference type="ChEBI" id="CHEBI:29950"/>
        <dbReference type="ChEBI" id="CHEBI:74151"/>
        <dbReference type="EC" id="3.1.2.22"/>
    </reaction>
</comment>
<evidence type="ECO:0000256" key="6">
    <source>
        <dbReference type="ARBA" id="ARBA00022832"/>
    </source>
</evidence>
<keyword evidence="14" id="KW-1185">Reference proteome</keyword>
<keyword evidence="11" id="KW-0812">Transmembrane</keyword>
<dbReference type="RefSeq" id="XP_025416860.1">
    <property type="nucleotide sequence ID" value="XM_025561075.1"/>
</dbReference>
<accession>A0A2S2R6A9</accession>
<dbReference type="Gene3D" id="3.40.50.1820">
    <property type="entry name" value="alpha/beta hydrolase"/>
    <property type="match status" value="1"/>
</dbReference>
<keyword evidence="6" id="KW-0276">Fatty acid metabolism</keyword>
<keyword evidence="11" id="KW-1133">Transmembrane helix</keyword>
<evidence type="ECO:0000256" key="2">
    <source>
        <dbReference type="ARBA" id="ARBA00006499"/>
    </source>
</evidence>
<comment type="subcellular location">
    <subcellularLocation>
        <location evidence="1">Cytoplasm</location>
    </subcellularLocation>
</comment>
<dbReference type="InterPro" id="IPR029058">
    <property type="entry name" value="AB_hydrolase_fold"/>
</dbReference>
<evidence type="ECO:0000256" key="5">
    <source>
        <dbReference type="ARBA" id="ARBA00022801"/>
    </source>
</evidence>
<reference evidence="13" key="1">
    <citation type="submission" date="2018-04" db="EMBL/GenBank/DDBJ databases">
        <title>Transcriptome assembly of Sipha flava.</title>
        <authorList>
            <person name="Scully E.D."/>
            <person name="Geib S.M."/>
            <person name="Palmer N.A."/>
            <person name="Koch K."/>
            <person name="Bradshaw J."/>
            <person name="Heng-Moss T."/>
            <person name="Sarath G."/>
        </authorList>
    </citation>
    <scope>NUCLEOTIDE SEQUENCE</scope>
</reference>
<reference evidence="15" key="2">
    <citation type="submission" date="2025-04" db="UniProtKB">
        <authorList>
            <consortium name="RefSeq"/>
        </authorList>
    </citation>
    <scope>IDENTIFICATION</scope>
    <source>
        <tissue evidence="15">Whole body</tissue>
    </source>
</reference>
<dbReference type="EC" id="3.1.2.22" evidence="3"/>
<keyword evidence="4" id="KW-0963">Cytoplasm</keyword>
<keyword evidence="11" id="KW-0472">Membrane</keyword>
<feature type="transmembrane region" description="Helical" evidence="11">
    <location>
        <begin position="39"/>
        <end position="62"/>
    </location>
</feature>
<evidence type="ECO:0000256" key="8">
    <source>
        <dbReference type="ARBA" id="ARBA00031195"/>
    </source>
</evidence>
<dbReference type="GO" id="GO:0052689">
    <property type="term" value="F:carboxylic ester hydrolase activity"/>
    <property type="evidence" value="ECO:0007669"/>
    <property type="project" value="TreeGrafter"/>
</dbReference>
<protein>
    <recommendedName>
        <fullName evidence="3">palmitoyl-protein hydrolase</fullName>
        <ecNumber evidence="3">3.1.2.22</ecNumber>
    </recommendedName>
    <alternativeName>
        <fullName evidence="8">Palmitoyl-protein hydrolase</fullName>
    </alternativeName>
</protein>
<dbReference type="SUPFAM" id="SSF53474">
    <property type="entry name" value="alpha/beta-Hydrolases"/>
    <property type="match status" value="1"/>
</dbReference>
<keyword evidence="7" id="KW-0443">Lipid metabolism</keyword>
<dbReference type="Proteomes" id="UP000694846">
    <property type="component" value="Unplaced"/>
</dbReference>
<evidence type="ECO:0000256" key="1">
    <source>
        <dbReference type="ARBA" id="ARBA00004496"/>
    </source>
</evidence>
<evidence type="ECO:0000313" key="15">
    <source>
        <dbReference type="RefSeq" id="XP_025416860.1"/>
    </source>
</evidence>
<dbReference type="GO" id="GO:0005737">
    <property type="term" value="C:cytoplasm"/>
    <property type="evidence" value="ECO:0007669"/>
    <property type="project" value="UniProtKB-SubCell"/>
</dbReference>
<comment type="catalytic activity">
    <reaction evidence="10">
        <text>1-hexadecanoyl-sn-glycero-3-phosphocholine + H2O = sn-glycerol 3-phosphocholine + hexadecanoate + H(+)</text>
        <dbReference type="Rhea" id="RHEA:40435"/>
        <dbReference type="ChEBI" id="CHEBI:7896"/>
        <dbReference type="ChEBI" id="CHEBI:15377"/>
        <dbReference type="ChEBI" id="CHEBI:15378"/>
        <dbReference type="ChEBI" id="CHEBI:16870"/>
        <dbReference type="ChEBI" id="CHEBI:72998"/>
    </reaction>
    <physiologicalReaction direction="left-to-right" evidence="10">
        <dbReference type="Rhea" id="RHEA:40436"/>
    </physiologicalReaction>
</comment>
<dbReference type="GO" id="GO:0008474">
    <property type="term" value="F:palmitoyl-(protein) hydrolase activity"/>
    <property type="evidence" value="ECO:0007669"/>
    <property type="project" value="UniProtKB-EC"/>
</dbReference>
<keyword evidence="5" id="KW-0378">Hydrolase</keyword>
<gene>
    <name evidence="13" type="primary">LYPLA1_1</name>
    <name evidence="15" type="synonym">LOC112688053</name>
    <name evidence="13" type="ORF">g.42454</name>
</gene>
<feature type="domain" description="Phospholipase/carboxylesterase/thioesterase" evidence="12">
    <location>
        <begin position="73"/>
        <end position="284"/>
    </location>
</feature>
<evidence type="ECO:0000256" key="10">
    <source>
        <dbReference type="ARBA" id="ARBA00048656"/>
    </source>
</evidence>
<evidence type="ECO:0000313" key="14">
    <source>
        <dbReference type="Proteomes" id="UP000694846"/>
    </source>
</evidence>
<evidence type="ECO:0000256" key="9">
    <source>
        <dbReference type="ARBA" id="ARBA00047337"/>
    </source>
</evidence>
<dbReference type="EMBL" id="GGMS01016295">
    <property type="protein sequence ID" value="MBY85498.1"/>
    <property type="molecule type" value="Transcribed_RNA"/>
</dbReference>
<dbReference type="PANTHER" id="PTHR10655">
    <property type="entry name" value="LYSOPHOSPHOLIPASE-RELATED"/>
    <property type="match status" value="1"/>
</dbReference>
<evidence type="ECO:0000256" key="3">
    <source>
        <dbReference type="ARBA" id="ARBA00012423"/>
    </source>
</evidence>
<evidence type="ECO:0000256" key="11">
    <source>
        <dbReference type="SAM" id="Phobius"/>
    </source>
</evidence>
<evidence type="ECO:0000256" key="4">
    <source>
        <dbReference type="ARBA" id="ARBA00022490"/>
    </source>
</evidence>
<dbReference type="Pfam" id="PF02230">
    <property type="entry name" value="Abhydrolase_2"/>
    <property type="match status" value="1"/>
</dbReference>
<name>A0A2S2R6A9_9HEMI</name>
<dbReference type="PANTHER" id="PTHR10655:SF68">
    <property type="entry name" value="PALMITOYL-PROTEIN HYDROLASE"/>
    <property type="match status" value="1"/>
</dbReference>
<evidence type="ECO:0000313" key="13">
    <source>
        <dbReference type="EMBL" id="MBY85498.1"/>
    </source>
</evidence>
<organism evidence="13">
    <name type="scientific">Sipha flava</name>
    <name type="common">yellow sugarcane aphid</name>
    <dbReference type="NCBI Taxonomy" id="143950"/>
    <lineage>
        <taxon>Eukaryota</taxon>
        <taxon>Metazoa</taxon>
        <taxon>Ecdysozoa</taxon>
        <taxon>Arthropoda</taxon>
        <taxon>Hexapoda</taxon>
        <taxon>Insecta</taxon>
        <taxon>Pterygota</taxon>
        <taxon>Neoptera</taxon>
        <taxon>Paraneoptera</taxon>
        <taxon>Hemiptera</taxon>
        <taxon>Sternorrhyncha</taxon>
        <taxon>Aphidomorpha</taxon>
        <taxon>Aphidoidea</taxon>
        <taxon>Aphididae</taxon>
        <taxon>Sipha</taxon>
    </lineage>
</organism>
<dbReference type="InterPro" id="IPR050565">
    <property type="entry name" value="LYPA1-2/EST-like"/>
</dbReference>
<evidence type="ECO:0000259" key="12">
    <source>
        <dbReference type="Pfam" id="PF02230"/>
    </source>
</evidence>
<proteinExistence type="inferred from homology"/>
<comment type="similarity">
    <text evidence="2">Belongs to the AB hydrolase superfamily. AB hydrolase 2 family.</text>
</comment>
<sequence>MHGCNLFFKFRIGYILHSMKIFDISMDLHNHKGSAVRKLALAQIRLINSLVFVLIVLTGYTFEYSSAIMSLNPVVISSSVKQSATVIFLHGLGDSGNGWAEAMTQIRQPYMKVICPSASPMPVSLNQGFRMPSWFDLFTLDESGPEDECGIKEAAKLVHSLIDREIETSNIPSSRIALGGFSQGGALALYSAFTYNKPLAGVMALSCWIPLHKTFPAAAVGNKNMPIIQCHGDCDPIVPLKWGQLTASILKSFAKNTELKTYRGLMHSSSDTELKDLKKFLETVLPPV</sequence>
<dbReference type="InterPro" id="IPR003140">
    <property type="entry name" value="PLipase/COase/thioEstase"/>
</dbReference>
<dbReference type="FunFam" id="3.40.50.1820:FF:000010">
    <property type="entry name" value="Acyl-protein thioesterase 2"/>
    <property type="match status" value="1"/>
</dbReference>
<evidence type="ECO:0000256" key="7">
    <source>
        <dbReference type="ARBA" id="ARBA00023098"/>
    </source>
</evidence>
<dbReference type="AlphaFoldDB" id="A0A2S2R6A9"/>
<dbReference type="GO" id="GO:0006631">
    <property type="term" value="P:fatty acid metabolic process"/>
    <property type="evidence" value="ECO:0007669"/>
    <property type="project" value="UniProtKB-KW"/>
</dbReference>
<dbReference type="OrthoDB" id="2418081at2759"/>